<feature type="domain" description="FAD-binding" evidence="8">
    <location>
        <begin position="21"/>
        <end position="361"/>
    </location>
</feature>
<evidence type="ECO:0000256" key="7">
    <source>
        <dbReference type="SAM" id="Phobius"/>
    </source>
</evidence>
<dbReference type="PANTHER" id="PTHR13789:SF318">
    <property type="entry name" value="GERANYLGERANYL DIPHOSPHATE REDUCTASE"/>
    <property type="match status" value="1"/>
</dbReference>
<dbReference type="Proteomes" id="UP001500630">
    <property type="component" value="Unassembled WGS sequence"/>
</dbReference>
<reference evidence="10" key="1">
    <citation type="journal article" date="2019" name="Int. J. Syst. Evol. Microbiol.">
        <title>The Global Catalogue of Microorganisms (GCM) 10K type strain sequencing project: providing services to taxonomists for standard genome sequencing and annotation.</title>
        <authorList>
            <consortium name="The Broad Institute Genomics Platform"/>
            <consortium name="The Broad Institute Genome Sequencing Center for Infectious Disease"/>
            <person name="Wu L."/>
            <person name="Ma J."/>
        </authorList>
    </citation>
    <scope>NUCLEOTIDE SEQUENCE [LARGE SCALE GENOMIC DNA]</scope>
    <source>
        <strain evidence="10">JCM 17326</strain>
    </source>
</reference>
<dbReference type="PRINTS" id="PR00420">
    <property type="entry name" value="RNGMNOXGNASE"/>
</dbReference>
<dbReference type="Pfam" id="PF01494">
    <property type="entry name" value="FAD_binding_3"/>
    <property type="match status" value="1"/>
</dbReference>
<dbReference type="InterPro" id="IPR050493">
    <property type="entry name" value="FAD-dep_Monooxygenase_BioMet"/>
</dbReference>
<comment type="cofactor">
    <cofactor evidence="1">
        <name>FAD</name>
        <dbReference type="ChEBI" id="CHEBI:57692"/>
    </cofactor>
</comment>
<evidence type="ECO:0000256" key="2">
    <source>
        <dbReference type="ARBA" id="ARBA00022630"/>
    </source>
</evidence>
<keyword evidence="10" id="KW-1185">Reference proteome</keyword>
<evidence type="ECO:0000313" key="10">
    <source>
        <dbReference type="Proteomes" id="UP001500630"/>
    </source>
</evidence>
<dbReference type="SUPFAM" id="SSF54373">
    <property type="entry name" value="FAD-linked reductases, C-terminal domain"/>
    <property type="match status" value="1"/>
</dbReference>
<feature type="transmembrane region" description="Helical" evidence="7">
    <location>
        <begin position="20"/>
        <end position="38"/>
    </location>
</feature>
<dbReference type="Gene3D" id="3.50.50.60">
    <property type="entry name" value="FAD/NAD(P)-binding domain"/>
    <property type="match status" value="1"/>
</dbReference>
<dbReference type="InterPro" id="IPR036188">
    <property type="entry name" value="FAD/NAD-bd_sf"/>
</dbReference>
<keyword evidence="2" id="KW-0285">Flavoprotein</keyword>
<evidence type="ECO:0000256" key="4">
    <source>
        <dbReference type="ARBA" id="ARBA00023002"/>
    </source>
</evidence>
<dbReference type="PANTHER" id="PTHR13789">
    <property type="entry name" value="MONOOXYGENASE"/>
    <property type="match status" value="1"/>
</dbReference>
<keyword evidence="7" id="KW-0472">Membrane</keyword>
<name>A0ABP6YRZ7_9ACTN</name>
<keyword evidence="3" id="KW-0274">FAD</keyword>
<keyword evidence="5 9" id="KW-0503">Monooxygenase</keyword>
<keyword evidence="7" id="KW-1133">Transmembrane helix</keyword>
<evidence type="ECO:0000256" key="5">
    <source>
        <dbReference type="ARBA" id="ARBA00023033"/>
    </source>
</evidence>
<evidence type="ECO:0000259" key="8">
    <source>
        <dbReference type="Pfam" id="PF01494"/>
    </source>
</evidence>
<sequence length="412" mass="44155">MTDDQTYSGESLMMSGSTSRIAVLGAGIGGLTAAAALLRRGFQVDVYEQADELRESGAGLHLGSNGSRILHRMGLAGKLESSAVRSAALEVRAFDDGRVFMRQPMGRAWEAEHGAPYYTVQRADLLAMLATLVPERCLHLGRRCTGFAEDADGVRLSFERGPDAEADVLVGADGVHSVVRRAVAGPRTPVSSGNVAYRGVVPFDELPRLARDTMFVWAGPTSRLLAYPVASGRLLTFVAILPEDDEGAPESWSATGDVRTVSGALEGWEPAVRDIVAAIRTVGRWVLRDRAPLERWSTSRVTLLGDAAHPMLPHHGQGANQAIEDAAALALCLSQTPPGPHAFEQALRRYEIVRRPHTTRVQLGSRGSGSLKLRVPEPAGGRRPGSVLGSMVEDVAWIQSYDVEAVLANSQV</sequence>
<accession>A0ABP6YRZ7</accession>
<feature type="region of interest" description="Disordered" evidence="6">
    <location>
        <begin position="363"/>
        <end position="386"/>
    </location>
</feature>
<keyword evidence="4" id="KW-0560">Oxidoreductase</keyword>
<dbReference type="InterPro" id="IPR002938">
    <property type="entry name" value="FAD-bd"/>
</dbReference>
<proteinExistence type="predicted"/>
<comment type="caution">
    <text evidence="9">The sequence shown here is derived from an EMBL/GenBank/DDBJ whole genome shotgun (WGS) entry which is preliminary data.</text>
</comment>
<evidence type="ECO:0000256" key="6">
    <source>
        <dbReference type="SAM" id="MobiDB-lite"/>
    </source>
</evidence>
<dbReference type="GO" id="GO:0004497">
    <property type="term" value="F:monooxygenase activity"/>
    <property type="evidence" value="ECO:0007669"/>
    <property type="project" value="UniProtKB-KW"/>
</dbReference>
<evidence type="ECO:0000313" key="9">
    <source>
        <dbReference type="EMBL" id="GAA3587283.1"/>
    </source>
</evidence>
<evidence type="ECO:0000256" key="1">
    <source>
        <dbReference type="ARBA" id="ARBA00001974"/>
    </source>
</evidence>
<organism evidence="9 10">
    <name type="scientific">Nonomuraea rosea</name>
    <dbReference type="NCBI Taxonomy" id="638574"/>
    <lineage>
        <taxon>Bacteria</taxon>
        <taxon>Bacillati</taxon>
        <taxon>Actinomycetota</taxon>
        <taxon>Actinomycetes</taxon>
        <taxon>Streptosporangiales</taxon>
        <taxon>Streptosporangiaceae</taxon>
        <taxon>Nonomuraea</taxon>
    </lineage>
</organism>
<gene>
    <name evidence="9" type="ORF">GCM10022419_081890</name>
</gene>
<keyword evidence="7" id="KW-0812">Transmembrane</keyword>
<evidence type="ECO:0000256" key="3">
    <source>
        <dbReference type="ARBA" id="ARBA00022827"/>
    </source>
</evidence>
<protein>
    <submittedName>
        <fullName evidence="9">FAD-dependent monooxygenase</fullName>
    </submittedName>
</protein>
<dbReference type="EMBL" id="BAABDQ010000023">
    <property type="protein sequence ID" value="GAA3587283.1"/>
    <property type="molecule type" value="Genomic_DNA"/>
</dbReference>
<dbReference type="SUPFAM" id="SSF51905">
    <property type="entry name" value="FAD/NAD(P)-binding domain"/>
    <property type="match status" value="1"/>
</dbReference>